<dbReference type="AlphaFoldDB" id="A0ABD6E314"/>
<dbReference type="CDD" id="cd07033">
    <property type="entry name" value="TPP_PYR_DXS_TK_like"/>
    <property type="match status" value="1"/>
</dbReference>
<comment type="similarity">
    <text evidence="4">Belongs to the transketolase family.</text>
</comment>
<dbReference type="InterPro" id="IPR020826">
    <property type="entry name" value="Transketolase_BS"/>
</dbReference>
<protein>
    <recommendedName>
        <fullName evidence="6">transketolase</fullName>
        <ecNumber evidence="6">2.2.1.1</ecNumber>
    </recommendedName>
</protein>
<dbReference type="InterPro" id="IPR033248">
    <property type="entry name" value="Transketolase_C"/>
</dbReference>
<dbReference type="GO" id="GO:0005739">
    <property type="term" value="C:mitochondrion"/>
    <property type="evidence" value="ECO:0007669"/>
    <property type="project" value="UniProtKB-SubCell"/>
</dbReference>
<dbReference type="GO" id="GO:0046872">
    <property type="term" value="F:metal ion binding"/>
    <property type="evidence" value="ECO:0007669"/>
    <property type="project" value="UniProtKB-KW"/>
</dbReference>
<dbReference type="EMBL" id="JBGFUD010000298">
    <property type="protein sequence ID" value="MFH4974213.1"/>
    <property type="molecule type" value="Genomic_DNA"/>
</dbReference>
<proteinExistence type="inferred from homology"/>
<evidence type="ECO:0000256" key="12">
    <source>
        <dbReference type="ARBA" id="ARBA00023128"/>
    </source>
</evidence>
<dbReference type="Pfam" id="PF02779">
    <property type="entry name" value="Transket_pyr"/>
    <property type="match status" value="1"/>
</dbReference>
<dbReference type="InterPro" id="IPR029061">
    <property type="entry name" value="THDP-binding"/>
</dbReference>
<comment type="caution">
    <text evidence="14">The sequence shown here is derived from an EMBL/GenBank/DDBJ whole genome shotgun (WGS) entry which is preliminary data.</text>
</comment>
<comment type="cofactor">
    <cofactor evidence="1">
        <name>Ca(2+)</name>
        <dbReference type="ChEBI" id="CHEBI:29108"/>
    </cofactor>
</comment>
<comment type="subunit">
    <text evidence="5">Homodimer.</text>
</comment>
<evidence type="ECO:0000256" key="8">
    <source>
        <dbReference type="ARBA" id="ARBA00022723"/>
    </source>
</evidence>
<dbReference type="GO" id="GO:0004802">
    <property type="term" value="F:transketolase activity"/>
    <property type="evidence" value="ECO:0007669"/>
    <property type="project" value="UniProtKB-EC"/>
</dbReference>
<dbReference type="InterPro" id="IPR005475">
    <property type="entry name" value="Transketolase-like_Pyr-bd"/>
</dbReference>
<dbReference type="Pfam" id="PF02780">
    <property type="entry name" value="Transketolase_C"/>
    <property type="match status" value="1"/>
</dbReference>
<evidence type="ECO:0000256" key="1">
    <source>
        <dbReference type="ARBA" id="ARBA00001913"/>
    </source>
</evidence>
<keyword evidence="12" id="KW-0496">Mitochondrion</keyword>
<evidence type="ECO:0000259" key="13">
    <source>
        <dbReference type="SMART" id="SM00861"/>
    </source>
</evidence>
<evidence type="ECO:0000256" key="10">
    <source>
        <dbReference type="ARBA" id="ARBA00022842"/>
    </source>
</evidence>
<evidence type="ECO:0000256" key="2">
    <source>
        <dbReference type="ARBA" id="ARBA00001964"/>
    </source>
</evidence>
<evidence type="ECO:0000256" key="7">
    <source>
        <dbReference type="ARBA" id="ARBA00022679"/>
    </source>
</evidence>
<keyword evidence="8" id="KW-0479">Metal-binding</keyword>
<comment type="cofactor">
    <cofactor evidence="2">
        <name>thiamine diphosphate</name>
        <dbReference type="ChEBI" id="CHEBI:58937"/>
    </cofactor>
</comment>
<dbReference type="SUPFAM" id="SSF52922">
    <property type="entry name" value="TK C-terminal domain-like"/>
    <property type="match status" value="1"/>
</dbReference>
<dbReference type="Gene3D" id="3.40.50.920">
    <property type="match status" value="1"/>
</dbReference>
<sequence length="327" mass="34869">MSMILVGVTLSYLPKEENFLEVATRAAYGTALAKLGDVCERVIGLDGDTKNSTYSEKLLKKHPNQFIECFIAEQNLVGVAIGAGCRGRVIPFASTFAAFFTRATDQLRMGGISCANLKCAGSHVGVSIGEDGPSQMALEDLAIFRGIAGSTVFYPSDAVSTERATEIAANIRGIVFIRTGRPATPVIYKNDEIFEIGKGKVVLESQKDSVLLIGAGITLFECTKAAQELERKGIFAAVIDPFCIKPLDKDLIVKHARRVGGKVLTCEDHYPSGGLGEAVASALADEPGVRVRSLCVHDVPRSGPPDALLEMFGISAKCIVDAVVNFK</sequence>
<dbReference type="SUPFAM" id="SSF52518">
    <property type="entry name" value="Thiamin diphosphate-binding fold (THDP-binding)"/>
    <property type="match status" value="1"/>
</dbReference>
<accession>A0ABD6E314</accession>
<keyword evidence="15" id="KW-1185">Reference proteome</keyword>
<keyword evidence="10" id="KW-0460">Magnesium</keyword>
<dbReference type="Gene3D" id="3.40.50.970">
    <property type="match status" value="1"/>
</dbReference>
<dbReference type="PANTHER" id="PTHR43195">
    <property type="entry name" value="TRANSKETOLASE"/>
    <property type="match status" value="1"/>
</dbReference>
<dbReference type="SMART" id="SM00861">
    <property type="entry name" value="Transket_pyr"/>
    <property type="match status" value="1"/>
</dbReference>
<gene>
    <name evidence="14" type="ORF">AB6A40_000922</name>
</gene>
<evidence type="ECO:0000256" key="9">
    <source>
        <dbReference type="ARBA" id="ARBA00022837"/>
    </source>
</evidence>
<evidence type="ECO:0000313" key="15">
    <source>
        <dbReference type="Proteomes" id="UP001608902"/>
    </source>
</evidence>
<reference evidence="14 15" key="1">
    <citation type="submission" date="2024-08" db="EMBL/GenBank/DDBJ databases">
        <title>Gnathostoma spinigerum genome.</title>
        <authorList>
            <person name="Gonzalez-Bertolin B."/>
            <person name="Monzon S."/>
            <person name="Zaballos A."/>
            <person name="Jimenez P."/>
            <person name="Dekumyoy P."/>
            <person name="Varona S."/>
            <person name="Cuesta I."/>
            <person name="Sumanam S."/>
            <person name="Adisakwattana P."/>
            <person name="Gasser R.B."/>
            <person name="Hernandez-Gonzalez A."/>
            <person name="Young N.D."/>
            <person name="Perteguer M.J."/>
        </authorList>
    </citation>
    <scope>NUCLEOTIDE SEQUENCE [LARGE SCALE GENOMIC DNA]</scope>
    <source>
        <strain evidence="14">AL3</strain>
        <tissue evidence="14">Liver</tissue>
    </source>
</reference>
<evidence type="ECO:0000256" key="5">
    <source>
        <dbReference type="ARBA" id="ARBA00011738"/>
    </source>
</evidence>
<organism evidence="14 15">
    <name type="scientific">Gnathostoma spinigerum</name>
    <dbReference type="NCBI Taxonomy" id="75299"/>
    <lineage>
        <taxon>Eukaryota</taxon>
        <taxon>Metazoa</taxon>
        <taxon>Ecdysozoa</taxon>
        <taxon>Nematoda</taxon>
        <taxon>Chromadorea</taxon>
        <taxon>Rhabditida</taxon>
        <taxon>Spirurina</taxon>
        <taxon>Gnathostomatomorpha</taxon>
        <taxon>Gnathostomatoidea</taxon>
        <taxon>Gnathostomatidae</taxon>
        <taxon>Gnathostoma</taxon>
    </lineage>
</organism>
<name>A0ABD6E314_9BILA</name>
<dbReference type="InterPro" id="IPR009014">
    <property type="entry name" value="Transketo_C/PFOR_II"/>
</dbReference>
<comment type="subcellular location">
    <subcellularLocation>
        <location evidence="3">Mitochondrion</location>
    </subcellularLocation>
</comment>
<dbReference type="EC" id="2.2.1.1" evidence="6"/>
<dbReference type="Proteomes" id="UP001608902">
    <property type="component" value="Unassembled WGS sequence"/>
</dbReference>
<feature type="domain" description="Transketolase-like pyrimidine-binding" evidence="13">
    <location>
        <begin position="22"/>
        <end position="186"/>
    </location>
</feature>
<evidence type="ECO:0000256" key="6">
    <source>
        <dbReference type="ARBA" id="ARBA00013152"/>
    </source>
</evidence>
<keyword evidence="9" id="KW-0106">Calcium</keyword>
<keyword evidence="11" id="KW-0786">Thiamine pyrophosphate</keyword>
<evidence type="ECO:0000313" key="14">
    <source>
        <dbReference type="EMBL" id="MFH4974213.1"/>
    </source>
</evidence>
<dbReference type="PROSITE" id="PS00802">
    <property type="entry name" value="TRANSKETOLASE_2"/>
    <property type="match status" value="1"/>
</dbReference>
<dbReference type="InterPro" id="IPR051424">
    <property type="entry name" value="Transketolase-like"/>
</dbReference>
<evidence type="ECO:0000256" key="3">
    <source>
        <dbReference type="ARBA" id="ARBA00004173"/>
    </source>
</evidence>
<keyword evidence="7" id="KW-0808">Transferase</keyword>
<evidence type="ECO:0000256" key="11">
    <source>
        <dbReference type="ARBA" id="ARBA00023052"/>
    </source>
</evidence>
<evidence type="ECO:0000256" key="4">
    <source>
        <dbReference type="ARBA" id="ARBA00007131"/>
    </source>
</evidence>
<dbReference type="PANTHER" id="PTHR43195:SF1">
    <property type="entry name" value="FI06132P-RELATED"/>
    <property type="match status" value="1"/>
</dbReference>
<dbReference type="FunFam" id="3.40.50.970:FF:000129">
    <property type="entry name" value="Transketolase"/>
    <property type="match status" value="1"/>
</dbReference>